<dbReference type="EMBL" id="ML220118">
    <property type="protein sequence ID" value="TGZ81757.1"/>
    <property type="molecule type" value="Genomic_DNA"/>
</dbReference>
<evidence type="ECO:0000313" key="2">
    <source>
        <dbReference type="Proteomes" id="UP000298138"/>
    </source>
</evidence>
<keyword evidence="2" id="KW-1185">Reference proteome</keyword>
<dbReference type="InParanoid" id="A0A4S2MYK7"/>
<evidence type="ECO:0000313" key="1">
    <source>
        <dbReference type="EMBL" id="TGZ81757.1"/>
    </source>
</evidence>
<protein>
    <submittedName>
        <fullName evidence="1">Uncharacterized protein</fullName>
    </submittedName>
</protein>
<accession>A0A4S2MYK7</accession>
<dbReference type="Proteomes" id="UP000298138">
    <property type="component" value="Unassembled WGS sequence"/>
</dbReference>
<dbReference type="AlphaFoldDB" id="A0A4S2MYK7"/>
<organism evidence="1 2">
    <name type="scientific">Ascodesmis nigricans</name>
    <dbReference type="NCBI Taxonomy" id="341454"/>
    <lineage>
        <taxon>Eukaryota</taxon>
        <taxon>Fungi</taxon>
        <taxon>Dikarya</taxon>
        <taxon>Ascomycota</taxon>
        <taxon>Pezizomycotina</taxon>
        <taxon>Pezizomycetes</taxon>
        <taxon>Pezizales</taxon>
        <taxon>Ascodesmidaceae</taxon>
        <taxon>Ascodesmis</taxon>
    </lineage>
</organism>
<sequence>MVVHINDDANLDRACAALERDIAPARISSTRAKSCLVSSIPYRIVTYRIVTYRVYWMTQGVWYCSLAAGCLGFGMELKRHGFGFVIPSIWGDNTWCCLFPASMVKALGDGSPRSNNNKKEREK</sequence>
<reference evidence="1 2" key="1">
    <citation type="submission" date="2019-04" db="EMBL/GenBank/DDBJ databases">
        <title>Comparative genomics and transcriptomics to analyze fruiting body development in filamentous ascomycetes.</title>
        <authorList>
            <consortium name="DOE Joint Genome Institute"/>
            <person name="Lutkenhaus R."/>
            <person name="Traeger S."/>
            <person name="Breuer J."/>
            <person name="Kuo A."/>
            <person name="Lipzen A."/>
            <person name="Pangilinan J."/>
            <person name="Dilworth D."/>
            <person name="Sandor L."/>
            <person name="Poggeler S."/>
            <person name="Barry K."/>
            <person name="Grigoriev I.V."/>
            <person name="Nowrousian M."/>
        </authorList>
    </citation>
    <scope>NUCLEOTIDE SEQUENCE [LARGE SCALE GENOMIC DNA]</scope>
    <source>
        <strain evidence="1 2">CBS 389.68</strain>
    </source>
</reference>
<gene>
    <name evidence="1" type="ORF">EX30DRAFT_348548</name>
</gene>
<name>A0A4S2MYK7_9PEZI</name>
<proteinExistence type="predicted"/>